<keyword evidence="1 5" id="KW-1003">Cell membrane</keyword>
<feature type="transmembrane region" description="Helical" evidence="5">
    <location>
        <begin position="29"/>
        <end position="51"/>
    </location>
</feature>
<evidence type="ECO:0000313" key="7">
    <source>
        <dbReference type="Proteomes" id="UP000681075"/>
    </source>
</evidence>
<evidence type="ECO:0000256" key="4">
    <source>
        <dbReference type="ARBA" id="ARBA00023136"/>
    </source>
</evidence>
<dbReference type="GO" id="GO:0005886">
    <property type="term" value="C:plasma membrane"/>
    <property type="evidence" value="ECO:0007669"/>
    <property type="project" value="UniProtKB-UniRule"/>
</dbReference>
<feature type="transmembrane region" description="Helical" evidence="5">
    <location>
        <begin position="57"/>
        <end position="78"/>
    </location>
</feature>
<name>A0A8S8X7P6_9PROT</name>
<comment type="similarity">
    <text evidence="5">Belongs to the UPF0391 family.</text>
</comment>
<comment type="caution">
    <text evidence="6">The sequence shown here is derived from an EMBL/GenBank/DDBJ whole genome shotgun (WGS) entry which is preliminary data.</text>
</comment>
<gene>
    <name evidence="6" type="ORF">TMPK1_19950</name>
</gene>
<dbReference type="EMBL" id="BOPV01000001">
    <property type="protein sequence ID" value="GIL39758.1"/>
    <property type="molecule type" value="Genomic_DNA"/>
</dbReference>
<evidence type="ECO:0000313" key="6">
    <source>
        <dbReference type="EMBL" id="GIL39758.1"/>
    </source>
</evidence>
<dbReference type="InterPro" id="IPR009760">
    <property type="entry name" value="DUF1328"/>
</dbReference>
<dbReference type="NCBIfam" id="NF010229">
    <property type="entry name" value="PRK13682.1-4"/>
    <property type="match status" value="1"/>
</dbReference>
<protein>
    <recommendedName>
        <fullName evidence="5">UPF0391 membrane protein TMPK1_19950</fullName>
    </recommendedName>
</protein>
<evidence type="ECO:0000256" key="2">
    <source>
        <dbReference type="ARBA" id="ARBA00022692"/>
    </source>
</evidence>
<sequence length="85" mass="9192">MSAIPRPGGNSDVSLWFYRQQPIGDRAMLGWAITFLVVALIAAVLGFGGIAGTAVEIAKILFVVFLILFLVSLVWHLVSGRRPPI</sequence>
<keyword evidence="7" id="KW-1185">Reference proteome</keyword>
<dbReference type="Proteomes" id="UP000681075">
    <property type="component" value="Unassembled WGS sequence"/>
</dbReference>
<reference evidence="6" key="1">
    <citation type="submission" date="2021-02" db="EMBL/GenBank/DDBJ databases">
        <title>Genome sequence of Rhodospirillales sp. strain TMPK1 isolated from soil.</title>
        <authorList>
            <person name="Nakai R."/>
            <person name="Kusada H."/>
            <person name="Tamaki H."/>
        </authorList>
    </citation>
    <scope>NUCLEOTIDE SEQUENCE</scope>
    <source>
        <strain evidence="6">TMPK1</strain>
    </source>
</reference>
<dbReference type="NCBIfam" id="NF010228">
    <property type="entry name" value="PRK13682.1-3"/>
    <property type="match status" value="1"/>
</dbReference>
<evidence type="ECO:0000256" key="5">
    <source>
        <dbReference type="HAMAP-Rule" id="MF_01361"/>
    </source>
</evidence>
<organism evidence="6 7">
    <name type="scientific">Roseiterribacter gracilis</name>
    <dbReference type="NCBI Taxonomy" id="2812848"/>
    <lineage>
        <taxon>Bacteria</taxon>
        <taxon>Pseudomonadati</taxon>
        <taxon>Pseudomonadota</taxon>
        <taxon>Alphaproteobacteria</taxon>
        <taxon>Rhodospirillales</taxon>
        <taxon>Roseiterribacteraceae</taxon>
        <taxon>Roseiterribacter</taxon>
    </lineage>
</organism>
<proteinExistence type="inferred from homology"/>
<dbReference type="NCBIfam" id="NF010226">
    <property type="entry name" value="PRK13682.1-1"/>
    <property type="match status" value="1"/>
</dbReference>
<keyword evidence="3 5" id="KW-1133">Transmembrane helix</keyword>
<dbReference type="HAMAP" id="MF_01361">
    <property type="entry name" value="UPF0391"/>
    <property type="match status" value="1"/>
</dbReference>
<accession>A0A8S8X7P6</accession>
<evidence type="ECO:0000256" key="1">
    <source>
        <dbReference type="ARBA" id="ARBA00022475"/>
    </source>
</evidence>
<dbReference type="AlphaFoldDB" id="A0A8S8X7P6"/>
<evidence type="ECO:0000256" key="3">
    <source>
        <dbReference type="ARBA" id="ARBA00022989"/>
    </source>
</evidence>
<comment type="caution">
    <text evidence="5">Lacks conserved residue(s) required for the propagation of feature annotation.</text>
</comment>
<dbReference type="Pfam" id="PF07043">
    <property type="entry name" value="DUF1328"/>
    <property type="match status" value="1"/>
</dbReference>
<keyword evidence="4 5" id="KW-0472">Membrane</keyword>
<keyword evidence="2 5" id="KW-0812">Transmembrane</keyword>